<dbReference type="Proteomes" id="UP001341281">
    <property type="component" value="Chromosome 06"/>
</dbReference>
<feature type="compositionally biased region" description="Basic and acidic residues" evidence="1">
    <location>
        <begin position="57"/>
        <end position="82"/>
    </location>
</feature>
<dbReference type="AlphaFoldDB" id="A0AAQ3TWZ1"/>
<sequence>MGNGDAVAEPAAKGKSRPECVYSADPSHEGSDSDYGTRKRLRIDDDLPDSRRKRSAEKRTVHPDRINASDPNHDDCSDDRGFMRTADANSGLERGEEQPTDIAAADAIGQPPDDDDADKQDDAGAAPGSGGKPLVAAIAGGNGAKPPVAAIARGSGGSGAFPWMARFPMDLSSSDDEDETLQVARDLLVTNQQYGLLACICMLAAVLEEAGVATGLEEEDEQFGYESSGTDEGEEDDGSDVTSGHDEGSRSTGGTSPLGHMVKIMNGILESLHTTNALALRVMQRESMSESIKEVMRLTVECGAAEGSVEHFMATILFVKAEYRVMFMTITTKEARLGWLKRWCQYMNMN</sequence>
<feature type="region of interest" description="Disordered" evidence="1">
    <location>
        <begin position="217"/>
        <end position="258"/>
    </location>
</feature>
<evidence type="ECO:0000256" key="1">
    <source>
        <dbReference type="SAM" id="MobiDB-lite"/>
    </source>
</evidence>
<name>A0AAQ3TWZ1_PASNO</name>
<dbReference type="EMBL" id="CP144750">
    <property type="protein sequence ID" value="WVZ78557.1"/>
    <property type="molecule type" value="Genomic_DNA"/>
</dbReference>
<gene>
    <name evidence="2" type="ORF">U9M48_026249</name>
</gene>
<accession>A0AAQ3TWZ1</accession>
<protein>
    <submittedName>
        <fullName evidence="2">Uncharacterized protein</fullName>
    </submittedName>
</protein>
<feature type="compositionally biased region" description="Basic and acidic residues" evidence="1">
    <location>
        <begin position="26"/>
        <end position="50"/>
    </location>
</feature>
<feature type="compositionally biased region" description="Low complexity" evidence="1">
    <location>
        <begin position="101"/>
        <end position="111"/>
    </location>
</feature>
<feature type="region of interest" description="Disordered" evidence="1">
    <location>
        <begin position="1"/>
        <end position="138"/>
    </location>
</feature>
<dbReference type="PANTHER" id="PTHR47851">
    <property type="entry name" value="OS06G0588700 PROTEIN-RELATED"/>
    <property type="match status" value="1"/>
</dbReference>
<keyword evidence="3" id="KW-1185">Reference proteome</keyword>
<proteinExistence type="predicted"/>
<evidence type="ECO:0000313" key="3">
    <source>
        <dbReference type="Proteomes" id="UP001341281"/>
    </source>
</evidence>
<feature type="compositionally biased region" description="Acidic residues" evidence="1">
    <location>
        <begin position="217"/>
        <end position="239"/>
    </location>
</feature>
<dbReference type="PANTHER" id="PTHR47851:SF1">
    <property type="entry name" value="OS06G0588700 PROTEIN"/>
    <property type="match status" value="1"/>
</dbReference>
<evidence type="ECO:0000313" key="2">
    <source>
        <dbReference type="EMBL" id="WVZ78557.1"/>
    </source>
</evidence>
<organism evidence="2 3">
    <name type="scientific">Paspalum notatum var. saurae</name>
    <dbReference type="NCBI Taxonomy" id="547442"/>
    <lineage>
        <taxon>Eukaryota</taxon>
        <taxon>Viridiplantae</taxon>
        <taxon>Streptophyta</taxon>
        <taxon>Embryophyta</taxon>
        <taxon>Tracheophyta</taxon>
        <taxon>Spermatophyta</taxon>
        <taxon>Magnoliopsida</taxon>
        <taxon>Liliopsida</taxon>
        <taxon>Poales</taxon>
        <taxon>Poaceae</taxon>
        <taxon>PACMAD clade</taxon>
        <taxon>Panicoideae</taxon>
        <taxon>Andropogonodae</taxon>
        <taxon>Paspaleae</taxon>
        <taxon>Paspalinae</taxon>
        <taxon>Paspalum</taxon>
    </lineage>
</organism>
<reference evidence="2 3" key="1">
    <citation type="submission" date="2024-02" db="EMBL/GenBank/DDBJ databases">
        <title>High-quality chromosome-scale genome assembly of Pensacola bahiagrass (Paspalum notatum Flugge var. saurae).</title>
        <authorList>
            <person name="Vega J.M."/>
            <person name="Podio M."/>
            <person name="Orjuela J."/>
            <person name="Siena L.A."/>
            <person name="Pessino S.C."/>
            <person name="Combes M.C."/>
            <person name="Mariac C."/>
            <person name="Albertini E."/>
            <person name="Pupilli F."/>
            <person name="Ortiz J.P.A."/>
            <person name="Leblanc O."/>
        </authorList>
    </citation>
    <scope>NUCLEOTIDE SEQUENCE [LARGE SCALE GENOMIC DNA]</scope>
    <source>
        <strain evidence="2">R1</strain>
        <tissue evidence="2">Leaf</tissue>
    </source>
</reference>